<dbReference type="Proteomes" id="UP000245168">
    <property type="component" value="Unassembled WGS sequence"/>
</dbReference>
<keyword evidence="2" id="KW-1185">Reference proteome</keyword>
<organism evidence="1 2">
    <name type="scientific">Marinicauda salina</name>
    <dbReference type="NCBI Taxonomy" id="2135793"/>
    <lineage>
        <taxon>Bacteria</taxon>
        <taxon>Pseudomonadati</taxon>
        <taxon>Pseudomonadota</taxon>
        <taxon>Alphaproteobacteria</taxon>
        <taxon>Maricaulales</taxon>
        <taxon>Maricaulaceae</taxon>
        <taxon>Marinicauda</taxon>
    </lineage>
</organism>
<evidence type="ECO:0000313" key="1">
    <source>
        <dbReference type="EMBL" id="PWE17471.1"/>
    </source>
</evidence>
<dbReference type="PIRSF" id="PIRSF031878">
    <property type="entry name" value="UCP031878"/>
    <property type="match status" value="1"/>
</dbReference>
<dbReference type="RefSeq" id="WP_109252702.1">
    <property type="nucleotide sequence ID" value="NZ_QEXV01000003.1"/>
</dbReference>
<dbReference type="InterPro" id="IPR009922">
    <property type="entry name" value="DUF1457"/>
</dbReference>
<accession>A0A2U2BTX9</accession>
<proteinExistence type="predicted"/>
<reference evidence="2" key="1">
    <citation type="submission" date="2018-05" db="EMBL/GenBank/DDBJ databases">
        <authorList>
            <person name="Liu B.-T."/>
        </authorList>
    </citation>
    <scope>NUCLEOTIDE SEQUENCE [LARGE SCALE GENOMIC DNA]</scope>
    <source>
        <strain evidence="2">WD6-1</strain>
    </source>
</reference>
<dbReference type="InterPro" id="IPR035965">
    <property type="entry name" value="PAS-like_dom_sf"/>
</dbReference>
<comment type="caution">
    <text evidence="1">The sequence shown here is derived from an EMBL/GenBank/DDBJ whole genome shotgun (WGS) entry which is preliminary data.</text>
</comment>
<dbReference type="SUPFAM" id="SSF55785">
    <property type="entry name" value="PYP-like sensor domain (PAS domain)"/>
    <property type="match status" value="1"/>
</dbReference>
<gene>
    <name evidence="1" type="ORF">DDZ18_07310</name>
</gene>
<dbReference type="AlphaFoldDB" id="A0A2U2BTX9"/>
<dbReference type="EMBL" id="QEXV01000003">
    <property type="protein sequence ID" value="PWE17471.1"/>
    <property type="molecule type" value="Genomic_DNA"/>
</dbReference>
<dbReference type="OrthoDB" id="8478628at2"/>
<dbReference type="Pfam" id="PF07310">
    <property type="entry name" value="PAS_5"/>
    <property type="match status" value="1"/>
</dbReference>
<name>A0A2U2BTX9_9PROT</name>
<evidence type="ECO:0000313" key="2">
    <source>
        <dbReference type="Proteomes" id="UP000245168"/>
    </source>
</evidence>
<protein>
    <submittedName>
        <fullName evidence="1">PAS domain-containing protein</fullName>
    </submittedName>
</protein>
<sequence>MRHAHTKTLHAYWDARRSGRSAPARADIAPNDVAGLLAHIFMLRRMDRDHHVFRIAGTGVCRLHNREFKDQNFLSLWSGQDRAHMTALLEGALAAPAPAFAVADALAIDGRSVEVEVSLFPLRGPEGVVDRCLGLYQPIGPDSLGGRPVIRHVVKELHPANLPEPTIRLFRTAAEAPASPAANDRAQSGAV</sequence>